<reference evidence="1 2" key="1">
    <citation type="journal article" date="2021" name="bioRxiv">
        <title>Chromosome-scale and haplotype-resolved genome assembly of a tetraploid potato cultivar.</title>
        <authorList>
            <person name="Sun H."/>
            <person name="Jiao W.-B."/>
            <person name="Krause K."/>
            <person name="Campoy J.A."/>
            <person name="Goel M."/>
            <person name="Folz-Donahue K."/>
            <person name="Kukat C."/>
            <person name="Huettel B."/>
            <person name="Schneeberger K."/>
        </authorList>
    </citation>
    <scope>NUCLEOTIDE SEQUENCE [LARGE SCALE GENOMIC DNA]</scope>
    <source>
        <strain evidence="1">SolTubOtavaFocal</strain>
        <tissue evidence="1">Leaves</tissue>
    </source>
</reference>
<protein>
    <submittedName>
        <fullName evidence="1">Uncharacterized protein</fullName>
    </submittedName>
</protein>
<accession>A0ABQ7UFN7</accession>
<dbReference type="Proteomes" id="UP000826656">
    <property type="component" value="Unassembled WGS sequence"/>
</dbReference>
<organism evidence="1 2">
    <name type="scientific">Solanum tuberosum</name>
    <name type="common">Potato</name>
    <dbReference type="NCBI Taxonomy" id="4113"/>
    <lineage>
        <taxon>Eukaryota</taxon>
        <taxon>Viridiplantae</taxon>
        <taxon>Streptophyta</taxon>
        <taxon>Embryophyta</taxon>
        <taxon>Tracheophyta</taxon>
        <taxon>Spermatophyta</taxon>
        <taxon>Magnoliopsida</taxon>
        <taxon>eudicotyledons</taxon>
        <taxon>Gunneridae</taxon>
        <taxon>Pentapetalae</taxon>
        <taxon>asterids</taxon>
        <taxon>lamiids</taxon>
        <taxon>Solanales</taxon>
        <taxon>Solanaceae</taxon>
        <taxon>Solanoideae</taxon>
        <taxon>Solaneae</taxon>
        <taxon>Solanum</taxon>
    </lineage>
</organism>
<dbReference type="EMBL" id="JAIVGD010000019">
    <property type="protein sequence ID" value="KAH0748382.1"/>
    <property type="molecule type" value="Genomic_DNA"/>
</dbReference>
<evidence type="ECO:0000313" key="2">
    <source>
        <dbReference type="Proteomes" id="UP000826656"/>
    </source>
</evidence>
<name>A0ABQ7UFN7_SOLTU</name>
<sequence>MSDKESSAVWNKSELYQWEGFWSNLTIIKEAKIFKATFKLDPNDVGPGGGDGDWGESVEGGGWWVRVGATQAHY</sequence>
<keyword evidence="2" id="KW-1185">Reference proteome</keyword>
<proteinExistence type="predicted"/>
<gene>
    <name evidence="1" type="ORF">KY290_027614</name>
</gene>
<evidence type="ECO:0000313" key="1">
    <source>
        <dbReference type="EMBL" id="KAH0748382.1"/>
    </source>
</evidence>
<comment type="caution">
    <text evidence="1">The sequence shown here is derived from an EMBL/GenBank/DDBJ whole genome shotgun (WGS) entry which is preliminary data.</text>
</comment>